<dbReference type="GO" id="GO:0031902">
    <property type="term" value="C:late endosome membrane"/>
    <property type="evidence" value="ECO:0007669"/>
    <property type="project" value="TreeGrafter"/>
</dbReference>
<dbReference type="PROSITE" id="PS00310">
    <property type="entry name" value="LAMP_1"/>
    <property type="match status" value="1"/>
</dbReference>
<dbReference type="InterPro" id="IPR048528">
    <property type="entry name" value="Lamp2-like_luminal"/>
</dbReference>
<dbReference type="PROSITE" id="PS00311">
    <property type="entry name" value="LAMP_2"/>
    <property type="match status" value="1"/>
</dbReference>
<dbReference type="InterPro" id="IPR048524">
    <property type="entry name" value="Lamp2-like_TM"/>
</dbReference>
<dbReference type="GO" id="GO:1902600">
    <property type="term" value="P:proton transmembrane transport"/>
    <property type="evidence" value="ECO:0007669"/>
    <property type="project" value="Ensembl"/>
</dbReference>
<feature type="disulfide bond" evidence="14">
    <location>
        <begin position="330"/>
        <end position="367"/>
    </location>
</feature>
<dbReference type="PROSITE" id="PS51407">
    <property type="entry name" value="LAMP_3"/>
    <property type="match status" value="1"/>
</dbReference>
<comment type="similarity">
    <text evidence="14">Belongs to the LAMP family.</text>
</comment>
<dbReference type="RefSeq" id="XP_028583910.1">
    <property type="nucleotide sequence ID" value="XM_028728077.1"/>
</dbReference>
<dbReference type="CTD" id="3916"/>
<evidence type="ECO:0000256" key="16">
    <source>
        <dbReference type="SAM" id="Phobius"/>
    </source>
</evidence>
<dbReference type="PANTHER" id="PTHR11506">
    <property type="entry name" value="LYSOSOME-ASSOCIATED MEMBRANE GLYCOPROTEIN"/>
    <property type="match status" value="1"/>
</dbReference>
<evidence type="ECO:0000313" key="20">
    <source>
        <dbReference type="Ensembl" id="ENSPMRP00000019117.1"/>
    </source>
</evidence>
<dbReference type="GO" id="GO:0050821">
    <property type="term" value="P:protein stabilization"/>
    <property type="evidence" value="ECO:0007669"/>
    <property type="project" value="Ensembl"/>
</dbReference>
<dbReference type="GO" id="GO:0090160">
    <property type="term" value="P:Golgi to lysosome transport"/>
    <property type="evidence" value="ECO:0007669"/>
    <property type="project" value="Ensembl"/>
</dbReference>
<dbReference type="GO" id="GO:0048471">
    <property type="term" value="C:perinuclear region of cytoplasm"/>
    <property type="evidence" value="ECO:0007669"/>
    <property type="project" value="Ensembl"/>
</dbReference>
<dbReference type="GO" id="GO:0042470">
    <property type="term" value="C:melanosome"/>
    <property type="evidence" value="ECO:0007669"/>
    <property type="project" value="Ensembl"/>
</dbReference>
<comment type="subcellular location">
    <subcellularLocation>
        <location evidence="1">Cell membrane</location>
        <topology evidence="1">Single-pass type I membrane protein</topology>
    </subcellularLocation>
    <subcellularLocation>
        <location evidence="12">Cytolytic granule membrane</location>
        <topology evidence="12">Single-pass type I membrane protein</topology>
    </subcellularLocation>
    <subcellularLocation>
        <location evidence="11">Late endosome membrane</location>
        <topology evidence="11">Single-pass type I membrane protein</topology>
    </subcellularLocation>
    <subcellularLocation>
        <location evidence="14">Lysosome membrane</location>
        <topology evidence="14">Single-pass type I membrane protein</topology>
    </subcellularLocation>
</comment>
<sequence>MASRYSWGLLLAAALLGFLQASSAFEVRDGKNKTCILANFSVLFTVEYNTKTSKEVKVFSLPSNAVVLPESTCGKPNDTSEVLAIGFSNNNSLKMAFVRNAGAYVVRSLTFTYNLSDASLFPNSSETGARNVSKDTDIRADLRTTYTCHSNNTIISMQNVTVLLSNVTLEAYLVNNTFSGKETVCSEDKGSTTVVPSTTSVAPTAAPTAAPKTPDVGRYNLTGCLLASMGLQLNITYTTKNQTKKWELLNLPANTTFSGNCGDSTVTLNLTSGSTDLVFYFEQNSTTDKYFLHRISVSTSLPPESIKRTFKADNDSLSALKATVGKSYKCFSEESIWISNETSLNIFNAQVQAFKITGNTFGTPEECPMDENNMLIPIIVGAALAGLVLIVLIAYLIGRKRSHAGYQTI</sequence>
<feature type="domain" description="Lysosome-associated membrane glycoprotein 2-like luminal" evidence="18">
    <location>
        <begin position="214"/>
        <end position="356"/>
    </location>
</feature>
<dbReference type="GO" id="GO:0035752">
    <property type="term" value="P:lysosomal lumen pH elevation"/>
    <property type="evidence" value="ECO:0007669"/>
    <property type="project" value="Ensembl"/>
</dbReference>
<proteinExistence type="inferred from homology"/>
<accession>A0A670J747</accession>
<evidence type="ECO:0000256" key="8">
    <source>
        <dbReference type="ARBA" id="ARBA00023157"/>
    </source>
</evidence>
<dbReference type="AlphaFoldDB" id="A0A670J747"/>
<evidence type="ECO:0000256" key="12">
    <source>
        <dbReference type="ARBA" id="ARBA00060404"/>
    </source>
</evidence>
<keyword evidence="21" id="KW-1185">Reference proteome</keyword>
<organism evidence="20 21">
    <name type="scientific">Podarcis muralis</name>
    <name type="common">Wall lizard</name>
    <name type="synonym">Lacerta muralis</name>
    <dbReference type="NCBI Taxonomy" id="64176"/>
    <lineage>
        <taxon>Eukaryota</taxon>
        <taxon>Metazoa</taxon>
        <taxon>Chordata</taxon>
        <taxon>Craniata</taxon>
        <taxon>Vertebrata</taxon>
        <taxon>Euteleostomi</taxon>
        <taxon>Lepidosauria</taxon>
        <taxon>Squamata</taxon>
        <taxon>Bifurcata</taxon>
        <taxon>Unidentata</taxon>
        <taxon>Episquamata</taxon>
        <taxon>Laterata</taxon>
        <taxon>Lacertibaenia</taxon>
        <taxon>Lacertidae</taxon>
        <taxon>Podarcis</taxon>
    </lineage>
</organism>
<dbReference type="GO" id="GO:0005829">
    <property type="term" value="C:cytosol"/>
    <property type="evidence" value="ECO:0007669"/>
    <property type="project" value="GOC"/>
</dbReference>
<dbReference type="GeneTree" id="ENSGT00950000182899"/>
<dbReference type="GO" id="GO:0008021">
    <property type="term" value="C:synaptic vesicle"/>
    <property type="evidence" value="ECO:0007669"/>
    <property type="project" value="Ensembl"/>
</dbReference>
<feature type="compositionally biased region" description="Low complexity" evidence="15">
    <location>
        <begin position="191"/>
        <end position="210"/>
    </location>
</feature>
<dbReference type="GO" id="GO:1902513">
    <property type="term" value="P:regulation of organelle transport along microtubule"/>
    <property type="evidence" value="ECO:0007669"/>
    <property type="project" value="Ensembl"/>
</dbReference>
<dbReference type="KEGG" id="pmua:114596452"/>
<reference evidence="20 21" key="1">
    <citation type="journal article" date="2019" name="Proc. Natl. Acad. Sci. U.S.A.">
        <title>Regulatory changes in pterin and carotenoid genes underlie balanced color polymorphisms in the wall lizard.</title>
        <authorList>
            <person name="Andrade P."/>
            <person name="Pinho C."/>
            <person name="Perez I de Lanuza G."/>
            <person name="Afonso S."/>
            <person name="Brejcha J."/>
            <person name="Rubin C.J."/>
            <person name="Wallerman O."/>
            <person name="Pereira P."/>
            <person name="Sabatino S.J."/>
            <person name="Bellati A."/>
            <person name="Pellitteri-Rosa D."/>
            <person name="Bosakova Z."/>
            <person name="Bunikis I."/>
            <person name="Carretero M.A."/>
            <person name="Feiner N."/>
            <person name="Marsik P."/>
            <person name="Pauperio F."/>
            <person name="Salvi D."/>
            <person name="Soler L."/>
            <person name="While G.M."/>
            <person name="Uller T."/>
            <person name="Font E."/>
            <person name="Andersson L."/>
            <person name="Carneiro M."/>
        </authorList>
    </citation>
    <scope>NUCLEOTIDE SEQUENCE</scope>
</reference>
<evidence type="ECO:0000313" key="21">
    <source>
        <dbReference type="Proteomes" id="UP000472272"/>
    </source>
</evidence>
<dbReference type="GO" id="GO:0101004">
    <property type="term" value="C:cytolytic granule membrane"/>
    <property type="evidence" value="ECO:0007669"/>
    <property type="project" value="Ensembl"/>
</dbReference>
<gene>
    <name evidence="20" type="primary">LAMP1</name>
</gene>
<evidence type="ECO:0000256" key="17">
    <source>
        <dbReference type="SAM" id="SignalP"/>
    </source>
</evidence>
<feature type="domain" description="Lysosome-associated membrane glycoprotein 2-like luminal" evidence="18">
    <location>
        <begin position="25"/>
        <end position="174"/>
    </location>
</feature>
<keyword evidence="10 14" id="KW-0458">Lysosome</keyword>
<keyword evidence="2" id="KW-1003">Cell membrane</keyword>
<keyword evidence="3 14" id="KW-0812">Transmembrane</keyword>
<protein>
    <recommendedName>
        <fullName evidence="13">Lysosome-associated membrane glycoprotein 1</fullName>
    </recommendedName>
</protein>
<evidence type="ECO:0000256" key="4">
    <source>
        <dbReference type="ARBA" id="ARBA00022729"/>
    </source>
</evidence>
<dbReference type="Pfam" id="PF21222">
    <property type="entry name" value="Lamp2_2nd"/>
    <property type="match status" value="1"/>
</dbReference>
<dbReference type="GO" id="GO:0019904">
    <property type="term" value="F:protein domain specific binding"/>
    <property type="evidence" value="ECO:0007669"/>
    <property type="project" value="Ensembl"/>
</dbReference>
<dbReference type="Ensembl" id="ENSPMRT00000020298.1">
    <property type="protein sequence ID" value="ENSPMRP00000019117.1"/>
    <property type="gene ID" value="ENSPMRG00000012490.1"/>
</dbReference>
<comment type="caution">
    <text evidence="14">Lacks conserved residue(s) required for the propagation of feature annotation.</text>
</comment>
<dbReference type="GO" id="GO:0072594">
    <property type="term" value="P:establishment of protein localization to organelle"/>
    <property type="evidence" value="ECO:0007669"/>
    <property type="project" value="Ensembl"/>
</dbReference>
<keyword evidence="6 16" id="KW-1133">Transmembrane helix</keyword>
<evidence type="ECO:0000259" key="18">
    <source>
        <dbReference type="Pfam" id="PF01299"/>
    </source>
</evidence>
<reference evidence="20" key="3">
    <citation type="submission" date="2025-09" db="UniProtKB">
        <authorList>
            <consortium name="Ensembl"/>
        </authorList>
    </citation>
    <scope>IDENTIFICATION</scope>
</reference>
<dbReference type="InterPro" id="IPR002000">
    <property type="entry name" value="Lysosome-assoc_membr_glycop"/>
</dbReference>
<dbReference type="GO" id="GO:0061474">
    <property type="term" value="C:phagolysosome membrane"/>
    <property type="evidence" value="ECO:0007669"/>
    <property type="project" value="Ensembl"/>
</dbReference>
<evidence type="ECO:0000256" key="13">
    <source>
        <dbReference type="ARBA" id="ARBA00074383"/>
    </source>
</evidence>
<dbReference type="GO" id="GO:0008200">
    <property type="term" value="F:ion channel inhibitor activity"/>
    <property type="evidence" value="ECO:0007669"/>
    <property type="project" value="Ensembl"/>
</dbReference>
<evidence type="ECO:0000256" key="14">
    <source>
        <dbReference type="PROSITE-ProRule" id="PRU00740"/>
    </source>
</evidence>
<keyword evidence="4 17" id="KW-0732">Signal</keyword>
<feature type="signal peptide" evidence="17">
    <location>
        <begin position="1"/>
        <end position="24"/>
    </location>
</feature>
<evidence type="ECO:0000256" key="2">
    <source>
        <dbReference type="ARBA" id="ARBA00022475"/>
    </source>
</evidence>
<dbReference type="GO" id="GO:0043323">
    <property type="term" value="P:positive regulation of natural killer cell degranulation"/>
    <property type="evidence" value="ECO:0007669"/>
    <property type="project" value="Ensembl"/>
</dbReference>
<dbReference type="PANTHER" id="PTHR11506:SF27">
    <property type="entry name" value="LYSOSOME-ASSOCIATED MEMBRANE GLYCOPROTEIN 1"/>
    <property type="match status" value="1"/>
</dbReference>
<dbReference type="GeneID" id="114596452"/>
<evidence type="ECO:0000256" key="1">
    <source>
        <dbReference type="ARBA" id="ARBA00004251"/>
    </source>
</evidence>
<evidence type="ECO:0000256" key="11">
    <source>
        <dbReference type="ARBA" id="ARBA00037817"/>
    </source>
</evidence>
<dbReference type="GO" id="GO:0007042">
    <property type="term" value="P:lysosomal lumen acidification"/>
    <property type="evidence" value="ECO:0007669"/>
    <property type="project" value="Ensembl"/>
</dbReference>
<dbReference type="GO" id="GO:0140507">
    <property type="term" value="P:granzyme-mediated programmed cell death signaling pathway"/>
    <property type="evidence" value="ECO:0007669"/>
    <property type="project" value="Ensembl"/>
</dbReference>
<evidence type="ECO:0000256" key="15">
    <source>
        <dbReference type="SAM" id="MobiDB-lite"/>
    </source>
</evidence>
<keyword evidence="8 14" id="KW-1015">Disulfide bond</keyword>
<dbReference type="OrthoDB" id="10037042at2759"/>
<keyword evidence="7 14" id="KW-0472">Membrane</keyword>
<dbReference type="GO" id="GO:0000421">
    <property type="term" value="C:autophagosome membrane"/>
    <property type="evidence" value="ECO:0007669"/>
    <property type="project" value="Ensembl"/>
</dbReference>
<dbReference type="GO" id="GO:0005771">
    <property type="term" value="C:multivesicular body"/>
    <property type="evidence" value="ECO:0007669"/>
    <property type="project" value="Ensembl"/>
</dbReference>
<keyword evidence="9" id="KW-0325">Glycoprotein</keyword>
<dbReference type="Pfam" id="PF01299">
    <property type="entry name" value="Lamp2-like_luminal"/>
    <property type="match status" value="2"/>
</dbReference>
<evidence type="ECO:0000256" key="7">
    <source>
        <dbReference type="ARBA" id="ARBA00023136"/>
    </source>
</evidence>
<evidence type="ECO:0000256" key="10">
    <source>
        <dbReference type="ARBA" id="ARBA00023228"/>
    </source>
</evidence>
<dbReference type="GO" id="GO:0042383">
    <property type="term" value="C:sarcolemma"/>
    <property type="evidence" value="ECO:0007669"/>
    <property type="project" value="Ensembl"/>
</dbReference>
<dbReference type="Proteomes" id="UP000472272">
    <property type="component" value="Chromosome 4"/>
</dbReference>
<dbReference type="PRINTS" id="PR00336">
    <property type="entry name" value="LYSASSOCTDMP"/>
</dbReference>
<dbReference type="CDD" id="cd12087">
    <property type="entry name" value="TM_EGFR-like"/>
    <property type="match status" value="1"/>
</dbReference>
<dbReference type="GO" id="GO:0009897">
    <property type="term" value="C:external side of plasma membrane"/>
    <property type="evidence" value="ECO:0007669"/>
    <property type="project" value="Ensembl"/>
</dbReference>
<evidence type="ECO:0000256" key="9">
    <source>
        <dbReference type="ARBA" id="ARBA00023180"/>
    </source>
</evidence>
<name>A0A670J747_PODMU</name>
<dbReference type="OMA" id="SSNQIHM"/>
<feature type="region of interest" description="Disordered" evidence="15">
    <location>
        <begin position="189"/>
        <end position="210"/>
    </location>
</feature>
<dbReference type="InterPro" id="IPR018134">
    <property type="entry name" value="LAMP_CS"/>
</dbReference>
<evidence type="ECO:0000256" key="6">
    <source>
        <dbReference type="ARBA" id="ARBA00022989"/>
    </source>
</evidence>
<dbReference type="FunFam" id="2.40.160.110:FF:000001">
    <property type="entry name" value="lysosome-associated membrane glycoprotein 2 isoform X2"/>
    <property type="match status" value="1"/>
</dbReference>
<evidence type="ECO:0000256" key="5">
    <source>
        <dbReference type="ARBA" id="ARBA00022753"/>
    </source>
</evidence>
<dbReference type="Gene3D" id="2.40.160.110">
    <property type="match status" value="2"/>
</dbReference>
<evidence type="ECO:0000259" key="19">
    <source>
        <dbReference type="Pfam" id="PF21222"/>
    </source>
</evidence>
<feature type="chain" id="PRO_5025682660" description="Lysosome-associated membrane glycoprotein 1" evidence="17">
    <location>
        <begin position="25"/>
        <end position="409"/>
    </location>
</feature>
<dbReference type="GO" id="GO:0044754">
    <property type="term" value="C:autolysosome"/>
    <property type="evidence" value="ECO:0007669"/>
    <property type="project" value="Ensembl"/>
</dbReference>
<reference evidence="20" key="2">
    <citation type="submission" date="2025-08" db="UniProtKB">
        <authorList>
            <consortium name="Ensembl"/>
        </authorList>
    </citation>
    <scope>IDENTIFICATION</scope>
</reference>
<keyword evidence="5" id="KW-0967">Endosome</keyword>
<feature type="domain" description="Lysosome-associated membrane glycoprotein 2-like transmembrane" evidence="19">
    <location>
        <begin position="376"/>
        <end position="407"/>
    </location>
</feature>
<evidence type="ECO:0000256" key="3">
    <source>
        <dbReference type="ARBA" id="ARBA00022692"/>
    </source>
</evidence>
<dbReference type="GO" id="GO:0019899">
    <property type="term" value="F:enzyme binding"/>
    <property type="evidence" value="ECO:0007669"/>
    <property type="project" value="Ensembl"/>
</dbReference>
<feature type="transmembrane region" description="Helical" evidence="16">
    <location>
        <begin position="374"/>
        <end position="397"/>
    </location>
</feature>